<gene>
    <name evidence="2" type="ORF">OG814_24670</name>
</gene>
<keyword evidence="2" id="KW-0540">Nuclease</keyword>
<accession>A0ABZ1LFR5</accession>
<protein>
    <submittedName>
        <fullName evidence="2">HNH endonuclease</fullName>
    </submittedName>
</protein>
<evidence type="ECO:0000313" key="2">
    <source>
        <dbReference type="EMBL" id="WTR72246.1"/>
    </source>
</evidence>
<feature type="domain" description="HNH" evidence="1">
    <location>
        <begin position="165"/>
        <end position="207"/>
    </location>
</feature>
<keyword evidence="2" id="KW-0378">Hydrolase</keyword>
<proteinExistence type="predicted"/>
<evidence type="ECO:0000259" key="1">
    <source>
        <dbReference type="Pfam" id="PF01844"/>
    </source>
</evidence>
<dbReference type="Proteomes" id="UP001622594">
    <property type="component" value="Chromosome"/>
</dbReference>
<dbReference type="RefSeq" id="WP_371636344.1">
    <property type="nucleotide sequence ID" value="NZ_CP108062.1"/>
</dbReference>
<dbReference type="InterPro" id="IPR002711">
    <property type="entry name" value="HNH"/>
</dbReference>
<dbReference type="GO" id="GO:0004519">
    <property type="term" value="F:endonuclease activity"/>
    <property type="evidence" value="ECO:0007669"/>
    <property type="project" value="UniProtKB-KW"/>
</dbReference>
<sequence>MTNGPRYTRERLAEAAARCSNMDEVVAFFESPPDDKLRRYLLKRFTYYGIDVSHLTHRRRRGGRPPRPARDELRQAVGQSISVAGVLRILGRPCTGQMRALFRQWAEEDGLSTSHFLGQAHQRGKQGPTPVRPPEDILVRHNRGRRTRSHLLRRALRESGVPEKCADCGIGTEWLGKPMTLEIDHINGDWADDRRDNLRLLCPNCHATTDTWCRGGRRRTSPTGAR</sequence>
<reference evidence="2 3" key="1">
    <citation type="submission" date="2022-10" db="EMBL/GenBank/DDBJ databases">
        <title>The complete genomes of actinobacterial strains from the NBC collection.</title>
        <authorList>
            <person name="Joergensen T.S."/>
            <person name="Alvarez Arevalo M."/>
            <person name="Sterndorff E.B."/>
            <person name="Faurdal D."/>
            <person name="Vuksanovic O."/>
            <person name="Mourched A.-S."/>
            <person name="Charusanti P."/>
            <person name="Shaw S."/>
            <person name="Blin K."/>
            <person name="Weber T."/>
        </authorList>
    </citation>
    <scope>NUCLEOTIDE SEQUENCE [LARGE SCALE GENOMIC DNA]</scope>
    <source>
        <strain evidence="2 3">NBC_00123</strain>
    </source>
</reference>
<dbReference type="InterPro" id="IPR003615">
    <property type="entry name" value="HNH_nuc"/>
</dbReference>
<dbReference type="CDD" id="cd00085">
    <property type="entry name" value="HNHc"/>
    <property type="match status" value="1"/>
</dbReference>
<keyword evidence="2" id="KW-0255">Endonuclease</keyword>
<name>A0ABZ1LFR5_9ACTN</name>
<keyword evidence="3" id="KW-1185">Reference proteome</keyword>
<dbReference type="Pfam" id="PF01844">
    <property type="entry name" value="HNH"/>
    <property type="match status" value="1"/>
</dbReference>
<organism evidence="2 3">
    <name type="scientific">Streptomyces zaomyceticus</name>
    <dbReference type="NCBI Taxonomy" id="68286"/>
    <lineage>
        <taxon>Bacteria</taxon>
        <taxon>Bacillati</taxon>
        <taxon>Actinomycetota</taxon>
        <taxon>Actinomycetes</taxon>
        <taxon>Kitasatosporales</taxon>
        <taxon>Streptomycetaceae</taxon>
        <taxon>Streptomyces</taxon>
    </lineage>
</organism>
<dbReference type="EMBL" id="CP108188">
    <property type="protein sequence ID" value="WTR72246.1"/>
    <property type="molecule type" value="Genomic_DNA"/>
</dbReference>
<evidence type="ECO:0000313" key="3">
    <source>
        <dbReference type="Proteomes" id="UP001622594"/>
    </source>
</evidence>